<feature type="signal peptide" evidence="1">
    <location>
        <begin position="1"/>
        <end position="23"/>
    </location>
</feature>
<comment type="caution">
    <text evidence="2">The sequence shown here is derived from an EMBL/GenBank/DDBJ whole genome shotgun (WGS) entry which is preliminary data.</text>
</comment>
<protein>
    <submittedName>
        <fullName evidence="2">Alpha/beta hydrolase</fullName>
    </submittedName>
</protein>
<feature type="chain" id="PRO_5031517798" evidence="1">
    <location>
        <begin position="24"/>
        <end position="453"/>
    </location>
</feature>
<dbReference type="GO" id="GO:0016787">
    <property type="term" value="F:hydrolase activity"/>
    <property type="evidence" value="ECO:0007669"/>
    <property type="project" value="UniProtKB-KW"/>
</dbReference>
<dbReference type="EMBL" id="JACLAW010000005">
    <property type="protein sequence ID" value="MBC2665353.1"/>
    <property type="molecule type" value="Genomic_DNA"/>
</dbReference>
<dbReference type="AlphaFoldDB" id="A0A7X1KLJ0"/>
<dbReference type="Proteomes" id="UP000566813">
    <property type="component" value="Unassembled WGS sequence"/>
</dbReference>
<sequence>MVSKRFSLAVLAASACCATPAVAGEYKETFVWLAQGQPAVLYEPVAPGPKADITIFAMHPLGDYLAPRPTNTCMQLASRGYRALCANASSSKTGLIGDMNQDRLTLNVKAGMEWLRKQPWAKKVVIFGHSGGGAMMAAYQNIAENGVKVCQDPAKLIPCPDTLANLPAADGVMLIDSSMGMPGSNMISIDPSIIDDEDSTKVDPSLDMYNPANGFNPAGSTYSPEFKARFFAAQASRMNRLIAKAQARLALIKAGKGRFKDDEPFIVAGAVPDENKLNNQDVSLLSRTQGSYPLLHAGGRMTTGVVPTVRVPHGTASPTPLLENTLETTVKTFLSTFAIRALPDYGYDETGFHGIDFNSSYGATYNNVPGISKPLLQMGLTGSYEYSFVEGARARATKSQDKTVAYVEGATHGFRPCTECAAAKGLPADYYGDTVKTLYDYIDGWLSKPGRFQ</sequence>
<dbReference type="RefSeq" id="WP_185663620.1">
    <property type="nucleotide sequence ID" value="NZ_JACLAW010000005.1"/>
</dbReference>
<dbReference type="SUPFAM" id="SSF53474">
    <property type="entry name" value="alpha/beta-Hydrolases"/>
    <property type="match status" value="1"/>
</dbReference>
<dbReference type="InterPro" id="IPR029058">
    <property type="entry name" value="AB_hydrolase_fold"/>
</dbReference>
<dbReference type="Gene3D" id="3.40.50.1820">
    <property type="entry name" value="alpha/beta hydrolase"/>
    <property type="match status" value="1"/>
</dbReference>
<dbReference type="PROSITE" id="PS51257">
    <property type="entry name" value="PROKAR_LIPOPROTEIN"/>
    <property type="match status" value="1"/>
</dbReference>
<evidence type="ECO:0000313" key="2">
    <source>
        <dbReference type="EMBL" id="MBC2665353.1"/>
    </source>
</evidence>
<evidence type="ECO:0000313" key="3">
    <source>
        <dbReference type="Proteomes" id="UP000566813"/>
    </source>
</evidence>
<keyword evidence="3" id="KW-1185">Reference proteome</keyword>
<reference evidence="2 3" key="1">
    <citation type="submission" date="2020-08" db="EMBL/GenBank/DDBJ databases">
        <title>The genome sequence of type strain Novosphingobium flavum NBRC 111647.</title>
        <authorList>
            <person name="Liu Y."/>
        </authorList>
    </citation>
    <scope>NUCLEOTIDE SEQUENCE [LARGE SCALE GENOMIC DNA]</scope>
    <source>
        <strain evidence="2 3">NBRC 111647</strain>
    </source>
</reference>
<keyword evidence="2" id="KW-0378">Hydrolase</keyword>
<keyword evidence="1" id="KW-0732">Signal</keyword>
<gene>
    <name evidence="2" type="ORF">H7F51_07460</name>
</gene>
<organism evidence="2 3">
    <name type="scientific">Novosphingobium flavum</name>
    <dbReference type="NCBI Taxonomy" id="1778672"/>
    <lineage>
        <taxon>Bacteria</taxon>
        <taxon>Pseudomonadati</taxon>
        <taxon>Pseudomonadota</taxon>
        <taxon>Alphaproteobacteria</taxon>
        <taxon>Sphingomonadales</taxon>
        <taxon>Sphingomonadaceae</taxon>
        <taxon>Novosphingobium</taxon>
    </lineage>
</organism>
<accession>A0A7X1KLJ0</accession>
<name>A0A7X1KLJ0_9SPHN</name>
<evidence type="ECO:0000256" key="1">
    <source>
        <dbReference type="SAM" id="SignalP"/>
    </source>
</evidence>
<proteinExistence type="predicted"/>